<evidence type="ECO:0000313" key="2">
    <source>
        <dbReference type="Proteomes" id="UP000298663"/>
    </source>
</evidence>
<organism evidence="1 2">
    <name type="scientific">Steinernema carpocapsae</name>
    <name type="common">Entomopathogenic nematode</name>
    <dbReference type="NCBI Taxonomy" id="34508"/>
    <lineage>
        <taxon>Eukaryota</taxon>
        <taxon>Metazoa</taxon>
        <taxon>Ecdysozoa</taxon>
        <taxon>Nematoda</taxon>
        <taxon>Chromadorea</taxon>
        <taxon>Rhabditida</taxon>
        <taxon>Tylenchina</taxon>
        <taxon>Panagrolaimomorpha</taxon>
        <taxon>Strongyloidoidea</taxon>
        <taxon>Steinernematidae</taxon>
        <taxon>Steinernema</taxon>
    </lineage>
</organism>
<accession>A0A4U5MC74</accession>
<reference evidence="1 2" key="1">
    <citation type="journal article" date="2015" name="Genome Biol.">
        <title>Comparative genomics of Steinernema reveals deeply conserved gene regulatory networks.</title>
        <authorList>
            <person name="Dillman A.R."/>
            <person name="Macchietto M."/>
            <person name="Porter C.F."/>
            <person name="Rogers A."/>
            <person name="Williams B."/>
            <person name="Antoshechkin I."/>
            <person name="Lee M.M."/>
            <person name="Goodwin Z."/>
            <person name="Lu X."/>
            <person name="Lewis E.E."/>
            <person name="Goodrich-Blair H."/>
            <person name="Stock S.P."/>
            <person name="Adams B.J."/>
            <person name="Sternberg P.W."/>
            <person name="Mortazavi A."/>
        </authorList>
    </citation>
    <scope>NUCLEOTIDE SEQUENCE [LARGE SCALE GENOMIC DNA]</scope>
    <source>
        <strain evidence="1 2">ALL</strain>
    </source>
</reference>
<dbReference type="Proteomes" id="UP000298663">
    <property type="component" value="Unassembled WGS sequence"/>
</dbReference>
<gene>
    <name evidence="1" type="ORF">L596_022975</name>
</gene>
<dbReference type="EMBL" id="AZBU02000008">
    <property type="protein sequence ID" value="TKR66727.1"/>
    <property type="molecule type" value="Genomic_DNA"/>
</dbReference>
<comment type="caution">
    <text evidence="1">The sequence shown here is derived from an EMBL/GenBank/DDBJ whole genome shotgun (WGS) entry which is preliminary data.</text>
</comment>
<dbReference type="AlphaFoldDB" id="A0A4U5MC74"/>
<keyword evidence="2" id="KW-1185">Reference proteome</keyword>
<name>A0A4U5MC74_STECR</name>
<sequence length="98" mass="11262">MFRNSAGRHVPEFLLSLLEFHSTRRKLTPKRTTHYRRPNKESLPVDASNLLVDEEDLFYGPQLLLDESLLTNGGDIPVFNADDIDNVLADLEFLNLHQ</sequence>
<evidence type="ECO:0000313" key="1">
    <source>
        <dbReference type="EMBL" id="TKR66727.1"/>
    </source>
</evidence>
<dbReference type="OrthoDB" id="10509913at2759"/>
<protein>
    <submittedName>
        <fullName evidence="1">Uncharacterized protein</fullName>
    </submittedName>
</protein>
<proteinExistence type="predicted"/>
<reference evidence="1 2" key="2">
    <citation type="journal article" date="2019" name="G3 (Bethesda)">
        <title>Hybrid Assembly of the Genome of the Entomopathogenic Nematode Steinernema carpocapsae Identifies the X-Chromosome.</title>
        <authorList>
            <person name="Serra L."/>
            <person name="Macchietto M."/>
            <person name="Macias-Munoz A."/>
            <person name="McGill C.J."/>
            <person name="Rodriguez I.M."/>
            <person name="Rodriguez B."/>
            <person name="Murad R."/>
            <person name="Mortazavi A."/>
        </authorList>
    </citation>
    <scope>NUCLEOTIDE SEQUENCE [LARGE SCALE GENOMIC DNA]</scope>
    <source>
        <strain evidence="1 2">ALL</strain>
    </source>
</reference>